<dbReference type="AlphaFoldDB" id="A0A3P5YGX5"/>
<dbReference type="EMBL" id="LR031568">
    <property type="protein sequence ID" value="VDC60700.1"/>
    <property type="molecule type" value="Genomic_DNA"/>
</dbReference>
<name>A0A3P5YGX5_BRACM</name>
<evidence type="ECO:0000313" key="2">
    <source>
        <dbReference type="EMBL" id="CAG7862514.1"/>
    </source>
</evidence>
<dbReference type="PANTHER" id="PTHR47074:SF49">
    <property type="entry name" value="POLYNUCLEOTIDYL TRANSFERASE, RIBONUCLEASE H-LIKE SUPERFAMILY PROTEIN"/>
    <property type="match status" value="1"/>
</dbReference>
<gene>
    <name evidence="3" type="ORF">BRAA09T38311Z</name>
    <name evidence="2" type="ORF">BRAPAZ1V2_A09P29810.2</name>
</gene>
<protein>
    <recommendedName>
        <fullName evidence="1">RNase H type-1 domain-containing protein</fullName>
    </recommendedName>
</protein>
<feature type="domain" description="RNase H type-1" evidence="1">
    <location>
        <begin position="26"/>
        <end position="139"/>
    </location>
</feature>
<dbReference type="Gramene" id="A09p29810.2_BraZ1">
    <property type="protein sequence ID" value="A09p29810.2_BraZ1.CDS"/>
    <property type="gene ID" value="A09g29810.2_BraZ1"/>
</dbReference>
<dbReference type="PANTHER" id="PTHR47074">
    <property type="entry name" value="BNAC02G40300D PROTEIN"/>
    <property type="match status" value="1"/>
</dbReference>
<reference evidence="3" key="1">
    <citation type="submission" date="2018-11" db="EMBL/GenBank/DDBJ databases">
        <authorList>
            <consortium name="Genoscope - CEA"/>
            <person name="William W."/>
        </authorList>
    </citation>
    <scope>NUCLEOTIDE SEQUENCE</scope>
</reference>
<accession>A0A3P5YGX5</accession>
<feature type="non-terminal residue" evidence="3">
    <location>
        <position position="1"/>
    </location>
</feature>
<evidence type="ECO:0000313" key="3">
    <source>
        <dbReference type="EMBL" id="VDC60700.1"/>
    </source>
</evidence>
<proteinExistence type="predicted"/>
<evidence type="ECO:0000259" key="1">
    <source>
        <dbReference type="Pfam" id="PF13456"/>
    </source>
</evidence>
<dbReference type="Pfam" id="PF13456">
    <property type="entry name" value="RVT_3"/>
    <property type="match status" value="1"/>
</dbReference>
<dbReference type="InterPro" id="IPR002156">
    <property type="entry name" value="RNaseH_domain"/>
</dbReference>
<dbReference type="EMBL" id="LS974625">
    <property type="protein sequence ID" value="CAG7862514.1"/>
    <property type="molecule type" value="Genomic_DNA"/>
</dbReference>
<dbReference type="InterPro" id="IPR052929">
    <property type="entry name" value="RNase_H-like_EbsB-rel"/>
</dbReference>
<dbReference type="GO" id="GO:0003676">
    <property type="term" value="F:nucleic acid binding"/>
    <property type="evidence" value="ECO:0007669"/>
    <property type="project" value="InterPro"/>
</dbReference>
<dbReference type="Proteomes" id="UP000694005">
    <property type="component" value="Chromosome A09"/>
</dbReference>
<organism evidence="3">
    <name type="scientific">Brassica campestris</name>
    <name type="common">Field mustard</name>
    <dbReference type="NCBI Taxonomy" id="3711"/>
    <lineage>
        <taxon>Eukaryota</taxon>
        <taxon>Viridiplantae</taxon>
        <taxon>Streptophyta</taxon>
        <taxon>Embryophyta</taxon>
        <taxon>Tracheophyta</taxon>
        <taxon>Spermatophyta</taxon>
        <taxon>Magnoliopsida</taxon>
        <taxon>eudicotyledons</taxon>
        <taxon>Gunneridae</taxon>
        <taxon>Pentapetalae</taxon>
        <taxon>rosids</taxon>
        <taxon>malvids</taxon>
        <taxon>Brassicales</taxon>
        <taxon>Brassicaceae</taxon>
        <taxon>Brassiceae</taxon>
        <taxon>Brassica</taxon>
    </lineage>
</organism>
<dbReference type="GO" id="GO:0004523">
    <property type="term" value="F:RNA-DNA hybrid ribonuclease activity"/>
    <property type="evidence" value="ECO:0007669"/>
    <property type="project" value="InterPro"/>
</dbReference>
<sequence length="164" mass="19081">EKKKKNIFGWKPPPISWLKCDIGCAWDKIRMQSGISWILRNREGKVILHGRRLFTNIQSKQDASLESWKAIECLKILHFNSIIFASEDLDLIGAISKPHAWPSLKFYSSKILPLLNDFPEWKAHFNSRHNIKAAMLIAESVIKEDLLQSYIARRHPCWLSNLFV</sequence>